<name>A0A396GYM7_MEDTR</name>
<dbReference type="Pfam" id="PF13912">
    <property type="entry name" value="zf-C2H2_6"/>
    <property type="match status" value="1"/>
</dbReference>
<reference evidence="10" key="1">
    <citation type="journal article" date="2018" name="Nat. Plants">
        <title>Whole-genome landscape of Medicago truncatula symbiotic genes.</title>
        <authorList>
            <person name="Pecrix Y."/>
            <person name="Staton S.E."/>
            <person name="Sallet E."/>
            <person name="Lelandais-Briere C."/>
            <person name="Moreau S."/>
            <person name="Carrere S."/>
            <person name="Blein T."/>
            <person name="Jardinaud M.F."/>
            <person name="Latrasse D."/>
            <person name="Zouine M."/>
            <person name="Zahm M."/>
            <person name="Kreplak J."/>
            <person name="Mayjonade B."/>
            <person name="Satge C."/>
            <person name="Perez M."/>
            <person name="Cauet S."/>
            <person name="Marande W."/>
            <person name="Chantry-Darmon C."/>
            <person name="Lopez-Roques C."/>
            <person name="Bouchez O."/>
            <person name="Berard A."/>
            <person name="Debelle F."/>
            <person name="Munos S."/>
            <person name="Bendahmane A."/>
            <person name="Berges H."/>
            <person name="Niebel A."/>
            <person name="Buitink J."/>
            <person name="Frugier F."/>
            <person name="Benhamed M."/>
            <person name="Crespi M."/>
            <person name="Gouzy J."/>
            <person name="Gamas P."/>
        </authorList>
    </citation>
    <scope>NUCLEOTIDE SEQUENCE [LARGE SCALE GENOMIC DNA]</scope>
    <source>
        <strain evidence="10">cv. Jemalong A17</strain>
    </source>
</reference>
<sequence length="213" mass="23784">MSEILRFGDVTRDDKKLKRKMDDAIVADSETLMSLSLGGGRSGGSSSKSLKIHEKLREYPCKFCDKKFSSSQALGGHQGAHKRERVLARIEKEIQLGTFRLGDHHFCPYSIGHPYPFTIAGSSPIYHGLGWPQLVAHASYGNPFEMINNYDWATQTPLNNNVGFENHDLNNQQLQVPSFGVPLNNHVQEGNNNHDDPTSHQISTPFPDLSLKL</sequence>
<evidence type="ECO:0000313" key="9">
    <source>
        <dbReference type="EMBL" id="RHN46209.1"/>
    </source>
</evidence>
<dbReference type="PANTHER" id="PTHR47287">
    <property type="entry name" value="C2H2 AND C2HC ZINC FINGERS SUPERFAMILY PROTEIN"/>
    <property type="match status" value="1"/>
</dbReference>
<dbReference type="GO" id="GO:0008270">
    <property type="term" value="F:zinc ion binding"/>
    <property type="evidence" value="ECO:0007669"/>
    <property type="project" value="UniProtKB-KW"/>
</dbReference>
<evidence type="ECO:0000259" key="8">
    <source>
        <dbReference type="PROSITE" id="PS50157"/>
    </source>
</evidence>
<comment type="caution">
    <text evidence="9">The sequence shown here is derived from an EMBL/GenBank/DDBJ whole genome shotgun (WGS) entry which is preliminary data.</text>
</comment>
<evidence type="ECO:0000256" key="4">
    <source>
        <dbReference type="ARBA" id="ARBA00022833"/>
    </source>
</evidence>
<dbReference type="GO" id="GO:0009788">
    <property type="term" value="P:negative regulation of abscisic acid-activated signaling pathway"/>
    <property type="evidence" value="ECO:0007669"/>
    <property type="project" value="InterPro"/>
</dbReference>
<evidence type="ECO:0000256" key="3">
    <source>
        <dbReference type="ARBA" id="ARBA00022771"/>
    </source>
</evidence>
<evidence type="ECO:0000256" key="6">
    <source>
        <dbReference type="PROSITE-ProRule" id="PRU00042"/>
    </source>
</evidence>
<dbReference type="SUPFAM" id="SSF57667">
    <property type="entry name" value="beta-beta-alpha zinc fingers"/>
    <property type="match status" value="1"/>
</dbReference>
<dbReference type="Proteomes" id="UP000265566">
    <property type="component" value="Chromosome 7"/>
</dbReference>
<dbReference type="PROSITE" id="PS50157">
    <property type="entry name" value="ZINC_FINGER_C2H2_2"/>
    <property type="match status" value="1"/>
</dbReference>
<dbReference type="GO" id="GO:0005634">
    <property type="term" value="C:nucleus"/>
    <property type="evidence" value="ECO:0007669"/>
    <property type="project" value="UniProtKB-SubCell"/>
</dbReference>
<evidence type="ECO:0000313" key="10">
    <source>
        <dbReference type="Proteomes" id="UP000265566"/>
    </source>
</evidence>
<dbReference type="InterPro" id="IPR013087">
    <property type="entry name" value="Znf_C2H2_type"/>
</dbReference>
<dbReference type="Gramene" id="rna40660">
    <property type="protein sequence ID" value="RHN46209.1"/>
    <property type="gene ID" value="gene40660"/>
</dbReference>
<feature type="domain" description="C2H2-type" evidence="8">
    <location>
        <begin position="59"/>
        <end position="86"/>
    </location>
</feature>
<keyword evidence="2" id="KW-0479">Metal-binding</keyword>
<evidence type="ECO:0000256" key="7">
    <source>
        <dbReference type="SAM" id="MobiDB-lite"/>
    </source>
</evidence>
<dbReference type="PROSITE" id="PS00028">
    <property type="entry name" value="ZINC_FINGER_C2H2_1"/>
    <property type="match status" value="1"/>
</dbReference>
<comment type="subcellular location">
    <subcellularLocation>
        <location evidence="1">Nucleus</location>
    </subcellularLocation>
</comment>
<dbReference type="AlphaFoldDB" id="A0A396GYM7"/>
<dbReference type="InterPro" id="IPR036236">
    <property type="entry name" value="Znf_C2H2_sf"/>
</dbReference>
<dbReference type="InterPro" id="IPR044246">
    <property type="entry name" value="ZFP3-like"/>
</dbReference>
<proteinExistence type="predicted"/>
<evidence type="ECO:0000256" key="1">
    <source>
        <dbReference type="ARBA" id="ARBA00004123"/>
    </source>
</evidence>
<keyword evidence="4" id="KW-0862">Zinc</keyword>
<feature type="region of interest" description="Disordered" evidence="7">
    <location>
        <begin position="185"/>
        <end position="213"/>
    </location>
</feature>
<dbReference type="PANTHER" id="PTHR47287:SF15">
    <property type="entry name" value="ZINC FINGER PROTEIN 3-LIKE"/>
    <property type="match status" value="1"/>
</dbReference>
<dbReference type="Gene3D" id="3.30.160.60">
    <property type="entry name" value="Classic Zinc Finger"/>
    <property type="match status" value="1"/>
</dbReference>
<keyword evidence="5" id="KW-0539">Nucleus</keyword>
<evidence type="ECO:0000256" key="5">
    <source>
        <dbReference type="ARBA" id="ARBA00023242"/>
    </source>
</evidence>
<dbReference type="EMBL" id="PSQE01000007">
    <property type="protein sequence ID" value="RHN46209.1"/>
    <property type="molecule type" value="Genomic_DNA"/>
</dbReference>
<keyword evidence="3 6" id="KW-0863">Zinc-finger</keyword>
<gene>
    <name evidence="9" type="ORF">MtrunA17_Chr7g0239711</name>
</gene>
<organism evidence="9 10">
    <name type="scientific">Medicago truncatula</name>
    <name type="common">Barrel medic</name>
    <name type="synonym">Medicago tribuloides</name>
    <dbReference type="NCBI Taxonomy" id="3880"/>
    <lineage>
        <taxon>Eukaryota</taxon>
        <taxon>Viridiplantae</taxon>
        <taxon>Streptophyta</taxon>
        <taxon>Embryophyta</taxon>
        <taxon>Tracheophyta</taxon>
        <taxon>Spermatophyta</taxon>
        <taxon>Magnoliopsida</taxon>
        <taxon>eudicotyledons</taxon>
        <taxon>Gunneridae</taxon>
        <taxon>Pentapetalae</taxon>
        <taxon>rosids</taxon>
        <taxon>fabids</taxon>
        <taxon>Fabales</taxon>
        <taxon>Fabaceae</taxon>
        <taxon>Papilionoideae</taxon>
        <taxon>50 kb inversion clade</taxon>
        <taxon>NPAAA clade</taxon>
        <taxon>Hologalegina</taxon>
        <taxon>IRL clade</taxon>
        <taxon>Trifolieae</taxon>
        <taxon>Medicago</taxon>
    </lineage>
</organism>
<evidence type="ECO:0000256" key="2">
    <source>
        <dbReference type="ARBA" id="ARBA00022723"/>
    </source>
</evidence>
<dbReference type="OrthoDB" id="1436876at2759"/>
<protein>
    <submittedName>
        <fullName evidence="9">Putative transcription factor C2H2 family</fullName>
    </submittedName>
</protein>
<accession>A0A396GYM7</accession>